<dbReference type="GO" id="GO:0000155">
    <property type="term" value="F:phosphorelay sensor kinase activity"/>
    <property type="evidence" value="ECO:0007669"/>
    <property type="project" value="InterPro"/>
</dbReference>
<dbReference type="SMART" id="SM00388">
    <property type="entry name" value="HisKA"/>
    <property type="match status" value="1"/>
</dbReference>
<keyword evidence="3 5" id="KW-0597">Phosphoprotein</keyword>
<dbReference type="SUPFAM" id="SSF52172">
    <property type="entry name" value="CheY-like"/>
    <property type="match status" value="1"/>
</dbReference>
<feature type="transmembrane region" description="Helical" evidence="7">
    <location>
        <begin position="110"/>
        <end position="127"/>
    </location>
</feature>
<keyword evidence="11" id="KW-1185">Reference proteome</keyword>
<feature type="transmembrane region" description="Helical" evidence="7">
    <location>
        <begin position="56"/>
        <end position="76"/>
    </location>
</feature>
<dbReference type="InterPro" id="IPR036890">
    <property type="entry name" value="HATPase_C_sf"/>
</dbReference>
<name>A0A367GQ99_9SPHI</name>
<dbReference type="PROSITE" id="PS50109">
    <property type="entry name" value="HIS_KIN"/>
    <property type="match status" value="1"/>
</dbReference>
<dbReference type="PRINTS" id="PR00344">
    <property type="entry name" value="BCTRLSENSOR"/>
</dbReference>
<evidence type="ECO:0000313" key="10">
    <source>
        <dbReference type="EMBL" id="RCH54883.1"/>
    </source>
</evidence>
<feature type="domain" description="Histidine kinase" evidence="8">
    <location>
        <begin position="225"/>
        <end position="446"/>
    </location>
</feature>
<gene>
    <name evidence="10" type="ORF">DJ568_10410</name>
</gene>
<evidence type="ECO:0000256" key="6">
    <source>
        <dbReference type="SAM" id="Coils"/>
    </source>
</evidence>
<dbReference type="EC" id="2.7.13.3" evidence="2"/>
<feature type="transmembrane region" description="Helical" evidence="7">
    <location>
        <begin position="132"/>
        <end position="149"/>
    </location>
</feature>
<feature type="transmembrane region" description="Helical" evidence="7">
    <location>
        <begin position="169"/>
        <end position="188"/>
    </location>
</feature>
<dbReference type="Pfam" id="PF00512">
    <property type="entry name" value="HisKA"/>
    <property type="match status" value="1"/>
</dbReference>
<dbReference type="SMART" id="SM00448">
    <property type="entry name" value="REC"/>
    <property type="match status" value="1"/>
</dbReference>
<dbReference type="PANTHER" id="PTHR45339">
    <property type="entry name" value="HYBRID SIGNAL TRANSDUCTION HISTIDINE KINASE J"/>
    <property type="match status" value="1"/>
</dbReference>
<dbReference type="InterPro" id="IPR036097">
    <property type="entry name" value="HisK_dim/P_sf"/>
</dbReference>
<feature type="transmembrane region" description="Helical" evidence="7">
    <location>
        <begin position="30"/>
        <end position="50"/>
    </location>
</feature>
<feature type="transmembrane region" description="Helical" evidence="7">
    <location>
        <begin position="83"/>
        <end position="104"/>
    </location>
</feature>
<dbReference type="InterPro" id="IPR003594">
    <property type="entry name" value="HATPase_dom"/>
</dbReference>
<dbReference type="Gene3D" id="3.40.50.2300">
    <property type="match status" value="1"/>
</dbReference>
<dbReference type="CDD" id="cd00082">
    <property type="entry name" value="HisKA"/>
    <property type="match status" value="1"/>
</dbReference>
<dbReference type="CDD" id="cd17546">
    <property type="entry name" value="REC_hyHK_CKI1_RcsC-like"/>
    <property type="match status" value="1"/>
</dbReference>
<dbReference type="InterPro" id="IPR011006">
    <property type="entry name" value="CheY-like_superfamily"/>
</dbReference>
<keyword evidence="7" id="KW-0812">Transmembrane</keyword>
<protein>
    <recommendedName>
        <fullName evidence="2">histidine kinase</fullName>
        <ecNumber evidence="2">2.7.13.3</ecNumber>
    </recommendedName>
</protein>
<keyword evidence="7" id="KW-1133">Transmembrane helix</keyword>
<dbReference type="EMBL" id="QGDC01000005">
    <property type="protein sequence ID" value="RCH54883.1"/>
    <property type="molecule type" value="Genomic_DNA"/>
</dbReference>
<comment type="caution">
    <text evidence="10">The sequence shown here is derived from an EMBL/GenBank/DDBJ whole genome shotgun (WGS) entry which is preliminary data.</text>
</comment>
<keyword evidence="4" id="KW-0902">Two-component regulatory system</keyword>
<keyword evidence="6" id="KW-0175">Coiled coil</keyword>
<reference evidence="10 11" key="1">
    <citation type="submission" date="2018-05" db="EMBL/GenBank/DDBJ databases">
        <title>Mucilaginibacter hurinus sp. nov., isolated from briquette warehouse soil.</title>
        <authorList>
            <person name="Choi L."/>
        </authorList>
    </citation>
    <scope>NUCLEOTIDE SEQUENCE [LARGE SCALE GENOMIC DNA]</scope>
    <source>
        <strain evidence="10 11">ZR32</strain>
    </source>
</reference>
<dbReference type="Gene3D" id="3.30.565.10">
    <property type="entry name" value="Histidine kinase-like ATPase, C-terminal domain"/>
    <property type="match status" value="1"/>
</dbReference>
<proteinExistence type="predicted"/>
<dbReference type="InterPro" id="IPR005467">
    <property type="entry name" value="His_kinase_dom"/>
</dbReference>
<dbReference type="OrthoDB" id="9811889at2"/>
<evidence type="ECO:0000256" key="2">
    <source>
        <dbReference type="ARBA" id="ARBA00012438"/>
    </source>
</evidence>
<evidence type="ECO:0000259" key="9">
    <source>
        <dbReference type="PROSITE" id="PS50110"/>
    </source>
</evidence>
<dbReference type="CDD" id="cd16922">
    <property type="entry name" value="HATPase_EvgS-ArcB-TorS-like"/>
    <property type="match status" value="1"/>
</dbReference>
<dbReference type="Pfam" id="PF00072">
    <property type="entry name" value="Response_reg"/>
    <property type="match status" value="1"/>
</dbReference>
<evidence type="ECO:0000256" key="5">
    <source>
        <dbReference type="PROSITE-ProRule" id="PRU00169"/>
    </source>
</evidence>
<dbReference type="SUPFAM" id="SSF47384">
    <property type="entry name" value="Homodimeric domain of signal transducing histidine kinase"/>
    <property type="match status" value="1"/>
</dbReference>
<feature type="modified residue" description="4-aspartylphosphate" evidence="5">
    <location>
        <position position="517"/>
    </location>
</feature>
<evidence type="ECO:0000259" key="8">
    <source>
        <dbReference type="PROSITE" id="PS50109"/>
    </source>
</evidence>
<dbReference type="FunFam" id="3.30.565.10:FF:000010">
    <property type="entry name" value="Sensor histidine kinase RcsC"/>
    <property type="match status" value="1"/>
</dbReference>
<keyword evidence="7" id="KW-0472">Membrane</keyword>
<dbReference type="PANTHER" id="PTHR45339:SF1">
    <property type="entry name" value="HYBRID SIGNAL TRANSDUCTION HISTIDINE KINASE J"/>
    <property type="match status" value="1"/>
</dbReference>
<dbReference type="InterPro" id="IPR003661">
    <property type="entry name" value="HisK_dim/P_dom"/>
</dbReference>
<dbReference type="Proteomes" id="UP000253209">
    <property type="component" value="Unassembled WGS sequence"/>
</dbReference>
<sequence length="591" mass="66205">MKAQLPFFNFSLRKVLALEPDSFKKAKIKIVLIILLFSTAKLFIALPFAIEHQQYLQITRTLAIVFIFLFLIKVVLYRPSATAAIAHAMIICGLVMIWTNLFIYVQHINIFTIQLIFMTSLVSYYLIGGSRAGWYTFMAMSPLMVFILTKESIWGHFKLVAQELPSPGMDIIILLNFLTFIFVHYVYYDAFTQNLKEKQALNDQLELNVKEAKALAESRSVFLSTMSHELRTPLNGVIGMTNLIKDTAVEEQKDYLNVLEFSATNLLSVINDILDYNKIELDKIQLETVPVSLPALLHQICTGLGIKAAEKALAWKLEVDPKLKDCLVITDPTRLTQIIYNLAGNAIKFTSDGMVGVSVKVVTATNNTVLTRFTVTDTGIGIDISRQEAIFDIFTQASSDTTRKYGGTGLGLAIVKKLLKLFNSNIHLKSEAGKGSEFSFEIDFQLSHDEINISSDFTIVKKSMKGLKLLIAEDNNINIMLLEKLLAKWDVHTEVVLNGREAVNRLASDNFDGVLMDLHMPVMDGYEATAAIRALNNPAKAQTPIIAITASVSGNIHSKIREVGMQDFLSKPFQADQLYEKLQQIYKPVKL</sequence>
<dbReference type="RefSeq" id="WP_114005209.1">
    <property type="nucleotide sequence ID" value="NZ_QGDC01000005.1"/>
</dbReference>
<evidence type="ECO:0000256" key="3">
    <source>
        <dbReference type="ARBA" id="ARBA00022553"/>
    </source>
</evidence>
<dbReference type="SUPFAM" id="SSF55874">
    <property type="entry name" value="ATPase domain of HSP90 chaperone/DNA topoisomerase II/histidine kinase"/>
    <property type="match status" value="1"/>
</dbReference>
<dbReference type="AlphaFoldDB" id="A0A367GQ99"/>
<comment type="catalytic activity">
    <reaction evidence="1">
        <text>ATP + protein L-histidine = ADP + protein N-phospho-L-histidine.</text>
        <dbReference type="EC" id="2.7.13.3"/>
    </reaction>
</comment>
<evidence type="ECO:0000256" key="7">
    <source>
        <dbReference type="SAM" id="Phobius"/>
    </source>
</evidence>
<evidence type="ECO:0000256" key="4">
    <source>
        <dbReference type="ARBA" id="ARBA00023012"/>
    </source>
</evidence>
<dbReference type="Gene3D" id="1.10.287.130">
    <property type="match status" value="1"/>
</dbReference>
<feature type="domain" description="Response regulatory" evidence="9">
    <location>
        <begin position="468"/>
        <end position="586"/>
    </location>
</feature>
<evidence type="ECO:0000256" key="1">
    <source>
        <dbReference type="ARBA" id="ARBA00000085"/>
    </source>
</evidence>
<dbReference type="InterPro" id="IPR004358">
    <property type="entry name" value="Sig_transdc_His_kin-like_C"/>
</dbReference>
<accession>A0A367GQ99</accession>
<dbReference type="PROSITE" id="PS50110">
    <property type="entry name" value="RESPONSE_REGULATORY"/>
    <property type="match status" value="1"/>
</dbReference>
<evidence type="ECO:0000313" key="11">
    <source>
        <dbReference type="Proteomes" id="UP000253209"/>
    </source>
</evidence>
<dbReference type="SMART" id="SM00387">
    <property type="entry name" value="HATPase_c"/>
    <property type="match status" value="1"/>
</dbReference>
<feature type="coiled-coil region" evidence="6">
    <location>
        <begin position="188"/>
        <end position="215"/>
    </location>
</feature>
<dbReference type="Pfam" id="PF02518">
    <property type="entry name" value="HATPase_c"/>
    <property type="match status" value="1"/>
</dbReference>
<organism evidence="10 11">
    <name type="scientific">Mucilaginibacter hurinus</name>
    <dbReference type="NCBI Taxonomy" id="2201324"/>
    <lineage>
        <taxon>Bacteria</taxon>
        <taxon>Pseudomonadati</taxon>
        <taxon>Bacteroidota</taxon>
        <taxon>Sphingobacteriia</taxon>
        <taxon>Sphingobacteriales</taxon>
        <taxon>Sphingobacteriaceae</taxon>
        <taxon>Mucilaginibacter</taxon>
    </lineage>
</organism>
<dbReference type="InterPro" id="IPR001789">
    <property type="entry name" value="Sig_transdc_resp-reg_receiver"/>
</dbReference>